<protein>
    <submittedName>
        <fullName evidence="3">Uncharacterized protein</fullName>
    </submittedName>
</protein>
<dbReference type="KEGG" id="flt:Sv326_0358"/>
<dbReference type="KEGG" id="flt:Sv326_0395"/>
<dbReference type="Proteomes" id="UP000510821">
    <property type="component" value="Chromosome"/>
</dbReference>
<dbReference type="AlphaFoldDB" id="A0A7D5XPJ6"/>
<evidence type="ECO:0000313" key="4">
    <source>
        <dbReference type="Proteomes" id="UP000510821"/>
    </source>
</evidence>
<reference evidence="4" key="2">
    <citation type="submission" date="2020-07" db="EMBL/GenBank/DDBJ databases">
        <title>Metabolic diversity and evolutionary history of the archaeal phylum ###Micrarchaeota### uncovered from a freshwater lake metagenome.</title>
        <authorList>
            <person name="Kadnikov V.V."/>
            <person name="Savvichev A.S."/>
            <person name="Mardanov A.V."/>
            <person name="Beletsky A.V."/>
            <person name="Chupakov A.V."/>
            <person name="Kokryatskaya N.M."/>
            <person name="Pimenov N.V."/>
            <person name="Ravin N.V."/>
        </authorList>
    </citation>
    <scope>NUCLEOTIDE SEQUENCE [LARGE SCALE GENOMIC DNA]</scope>
</reference>
<evidence type="ECO:0000313" key="3">
    <source>
        <dbReference type="EMBL" id="QLJ52607.1"/>
    </source>
</evidence>
<dbReference type="KEGG" id="flt:Sv326_0432"/>
<reference evidence="3" key="1">
    <citation type="journal article" date="2020" name="Appl. Environ. Microbiol.">
        <title>Metabolic Diversity and Evolutionary History of the Archaeal Phylum 'Candidatus Micrarchaeota' Uncovered from a Freshwater Lake Metagenome.</title>
        <authorList>
            <person name="Kadnikov V.V."/>
            <person name="Savvichev A.S."/>
            <person name="Mardanov A.V."/>
            <person name="Beletsky A.V."/>
            <person name="Chupakov A.V."/>
            <person name="Kokryatskaya N.M."/>
            <person name="Pimenov N.V."/>
            <person name="Ravin N.V."/>
        </authorList>
    </citation>
    <scope>NUCLEOTIDE SEQUENCE</scope>
    <source>
        <strain evidence="3">Sv326</strain>
    </source>
</reference>
<gene>
    <name evidence="1" type="ORF">Sv326_0358</name>
    <name evidence="2" type="ORF">Sv326_0395</name>
    <name evidence="3" type="ORF">Sv326_0432</name>
</gene>
<evidence type="ECO:0000313" key="1">
    <source>
        <dbReference type="EMBL" id="QLJ52533.1"/>
    </source>
</evidence>
<name>A0A7D5XPJ6_FERL1</name>
<dbReference type="EMBL" id="CP058998">
    <property type="protein sequence ID" value="QLJ52607.1"/>
    <property type="molecule type" value="Genomic_DNA"/>
</dbReference>
<dbReference type="Gene3D" id="2.160.20.120">
    <property type="match status" value="1"/>
</dbReference>
<dbReference type="EMBL" id="CP058998">
    <property type="protein sequence ID" value="QLJ52570.1"/>
    <property type="molecule type" value="Genomic_DNA"/>
</dbReference>
<accession>A0A7D5XPJ6</accession>
<sequence>MTKQFKELVLEKDTVFEESIEVETSIRCAGSGRYNLTVKGDINAGDITAWDITARDINARDINAGDITAGDITAGDITAGDITAGDINARDINAGDITAGDINAGDIICESRKKKTKTAKTTARFFITERSKLQKKEW</sequence>
<proteinExistence type="predicted"/>
<organism evidence="3 4">
    <name type="scientific">Fermentimicrarchaeum limneticum</name>
    <dbReference type="NCBI Taxonomy" id="2795018"/>
    <lineage>
        <taxon>Archaea</taxon>
        <taxon>Candidatus Micrarchaeota</taxon>
        <taxon>Candidatus Fermentimicrarchaeales</taxon>
        <taxon>Candidatus Fermentimicrarchaeaceae</taxon>
        <taxon>Candidatus Fermentimicrarchaeum</taxon>
    </lineage>
</organism>
<evidence type="ECO:0000313" key="2">
    <source>
        <dbReference type="EMBL" id="QLJ52570.1"/>
    </source>
</evidence>
<dbReference type="EMBL" id="CP058998">
    <property type="protein sequence ID" value="QLJ52533.1"/>
    <property type="molecule type" value="Genomic_DNA"/>
</dbReference>